<keyword evidence="4" id="KW-1015">Disulfide bond</keyword>
<organism evidence="9 10">
    <name type="scientific">Vitrella brassicaformis (strain CCMP3155)</name>
    <dbReference type="NCBI Taxonomy" id="1169540"/>
    <lineage>
        <taxon>Eukaryota</taxon>
        <taxon>Sar</taxon>
        <taxon>Alveolata</taxon>
        <taxon>Colpodellida</taxon>
        <taxon>Vitrellaceae</taxon>
        <taxon>Vitrella</taxon>
    </lineage>
</organism>
<dbReference type="InterPro" id="IPR024731">
    <property type="entry name" value="NELL2-like_EGF"/>
</dbReference>
<dbReference type="PROSITE" id="PS01186">
    <property type="entry name" value="EGF_2"/>
    <property type="match status" value="1"/>
</dbReference>
<feature type="region of interest" description="Disordered" evidence="6">
    <location>
        <begin position="54"/>
        <end position="122"/>
    </location>
</feature>
<keyword evidence="7" id="KW-0812">Transmembrane</keyword>
<keyword evidence="7" id="KW-1133">Transmembrane helix</keyword>
<evidence type="ECO:0000256" key="5">
    <source>
        <dbReference type="PROSITE-ProRule" id="PRU00076"/>
    </source>
</evidence>
<evidence type="ECO:0000313" key="10">
    <source>
        <dbReference type="Proteomes" id="UP000041254"/>
    </source>
</evidence>
<evidence type="ECO:0000256" key="1">
    <source>
        <dbReference type="ARBA" id="ARBA00022536"/>
    </source>
</evidence>
<feature type="region of interest" description="Disordered" evidence="6">
    <location>
        <begin position="487"/>
        <end position="512"/>
    </location>
</feature>
<dbReference type="Gene3D" id="2.10.25.10">
    <property type="entry name" value="Laminin"/>
    <property type="match status" value="2"/>
</dbReference>
<dbReference type="PROSITE" id="PS01187">
    <property type="entry name" value="EGF_CA"/>
    <property type="match status" value="1"/>
</dbReference>
<dbReference type="PANTHER" id="PTHR24039">
    <property type="entry name" value="FIBRILLIN-RELATED"/>
    <property type="match status" value="1"/>
</dbReference>
<feature type="region of interest" description="Disordered" evidence="6">
    <location>
        <begin position="723"/>
        <end position="773"/>
    </location>
</feature>
<evidence type="ECO:0000259" key="8">
    <source>
        <dbReference type="PROSITE" id="PS50026"/>
    </source>
</evidence>
<dbReference type="InterPro" id="IPR018097">
    <property type="entry name" value="EGF_Ca-bd_CS"/>
</dbReference>
<keyword evidence="1 5" id="KW-0245">EGF-like domain</keyword>
<dbReference type="Proteomes" id="UP000041254">
    <property type="component" value="Unassembled WGS sequence"/>
</dbReference>
<protein>
    <recommendedName>
        <fullName evidence="8">EGF-like domain-containing protein</fullName>
    </recommendedName>
</protein>
<evidence type="ECO:0000256" key="6">
    <source>
        <dbReference type="SAM" id="MobiDB-lite"/>
    </source>
</evidence>
<dbReference type="PROSITE" id="PS50026">
    <property type="entry name" value="EGF_3"/>
    <property type="match status" value="1"/>
</dbReference>
<keyword evidence="7" id="KW-0472">Membrane</keyword>
<keyword evidence="10" id="KW-1185">Reference proteome</keyword>
<proteinExistence type="predicted"/>
<evidence type="ECO:0000256" key="2">
    <source>
        <dbReference type="ARBA" id="ARBA00022729"/>
    </source>
</evidence>
<feature type="domain" description="EGF-like" evidence="8">
    <location>
        <begin position="409"/>
        <end position="449"/>
    </location>
</feature>
<feature type="compositionally biased region" description="Basic and acidic residues" evidence="6">
    <location>
        <begin position="735"/>
        <end position="748"/>
    </location>
</feature>
<dbReference type="EMBL" id="CDMY01000267">
    <property type="protein sequence ID" value="CEL98293.1"/>
    <property type="molecule type" value="Genomic_DNA"/>
</dbReference>
<dbReference type="InterPro" id="IPR000742">
    <property type="entry name" value="EGF"/>
</dbReference>
<feature type="transmembrane region" description="Helical" evidence="7">
    <location>
        <begin position="663"/>
        <end position="687"/>
    </location>
</feature>
<dbReference type="Pfam" id="PF12947">
    <property type="entry name" value="EGF_3"/>
    <property type="match status" value="1"/>
</dbReference>
<evidence type="ECO:0000313" key="9">
    <source>
        <dbReference type="EMBL" id="CEL98293.1"/>
    </source>
</evidence>
<keyword evidence="2" id="KW-0732">Signal</keyword>
<reference evidence="9 10" key="1">
    <citation type="submission" date="2014-11" db="EMBL/GenBank/DDBJ databases">
        <authorList>
            <person name="Zhu J."/>
            <person name="Qi W."/>
            <person name="Song R."/>
        </authorList>
    </citation>
    <scope>NUCLEOTIDE SEQUENCE [LARGE SCALE GENOMIC DNA]</scope>
</reference>
<name>A0A0G4ELJ6_VITBC</name>
<keyword evidence="3" id="KW-0677">Repeat</keyword>
<dbReference type="PANTHER" id="PTHR24039:SF58">
    <property type="entry name" value="EGF-LIKE DOMAIN-CONTAINING PROTEIN"/>
    <property type="match status" value="1"/>
</dbReference>
<dbReference type="SMART" id="SM00179">
    <property type="entry name" value="EGF_CA"/>
    <property type="match status" value="1"/>
</dbReference>
<dbReference type="VEuPathDB" id="CryptoDB:Vbra_7897"/>
<evidence type="ECO:0000256" key="7">
    <source>
        <dbReference type="SAM" id="Phobius"/>
    </source>
</evidence>
<evidence type="ECO:0000256" key="3">
    <source>
        <dbReference type="ARBA" id="ARBA00022737"/>
    </source>
</evidence>
<dbReference type="SUPFAM" id="SSF57196">
    <property type="entry name" value="EGF/Laminin"/>
    <property type="match status" value="2"/>
</dbReference>
<dbReference type="GO" id="GO:0005509">
    <property type="term" value="F:calcium ion binding"/>
    <property type="evidence" value="ECO:0007669"/>
    <property type="project" value="InterPro"/>
</dbReference>
<dbReference type="CDD" id="cd00054">
    <property type="entry name" value="EGF_CA"/>
    <property type="match status" value="1"/>
</dbReference>
<gene>
    <name evidence="9" type="ORF">Vbra_7897</name>
</gene>
<evidence type="ECO:0000256" key="4">
    <source>
        <dbReference type="ARBA" id="ARBA00023157"/>
    </source>
</evidence>
<comment type="caution">
    <text evidence="5">Lacks conserved residue(s) required for the propagation of feature annotation.</text>
</comment>
<dbReference type="STRING" id="1169540.A0A0G4ELJ6"/>
<sequence length="773" mass="83716">MGSFDLSSRARSVLTEGQQALSVFFRAVFVDLPWSDESADQLASMRESQQLTRRLMQQQQQQERARRRLHNDVEQQDGDGHLSLAVDGKGRILQQPTAPPAPAAASNGTTAAPPPGDVVDESRCEPYGVARRVKVDIAECWDGQQMVRVSREYLITRAAVFGLPAVLAECDVREGEEDVCFCPVDRQGGECELAVPRVCAVRRISPTPSCDKSARGYNSLLDGDPVCYPVDPPKGGSPLVFSFSYELNCSFVVDQSDGTLPANSTEEYDKWFGRKEGSNFRVGEGYVNLDTGASYDDPFVYAPPGSDRFNVPLEERSHASHDYSHPTEPLAAYVQLTRDTYNVSLVKEPGVGVDVSAPLMASTNVGGLVSGAATDLANDPASATQNIDLSMISPLLAGGGASLASINVTRGLCNVNNGGCHERATCSVSNGLVVCFCEPGYAGDGVVCEDIDECATNNGGCPSLCVNYPGGFTCVCSPDNDTCTSTSSEGHLAPNRRLQMGDGSSGNDTATPPQNLSWFVPPTWAELRSEYDVDEAFKYYIRTDWVVFSGPPRVSLETCLVSFHYLWDNTYCVNASTTIPPLALVGYSRLTTTLAWPSVGSLPSSHFTAGRLYFETMVREPSSSGDKNDDGWHIRNFQYVDRVLMDPTWYDEPMPPEFRLSPLAIALIVFGSVLLVAAVGIVVMYILHKRGVHVPWSLPAMMHSAREVFMRLLGRRRVGAMESGGAAAGGGGAEEQDKQPGELERQTADQKGGAEQARRRHHGKGSQPESVGW</sequence>
<accession>A0A0G4ELJ6</accession>
<dbReference type="InParanoid" id="A0A0G4ELJ6"/>
<dbReference type="CDD" id="cd00053">
    <property type="entry name" value="EGF"/>
    <property type="match status" value="1"/>
</dbReference>
<dbReference type="OrthoDB" id="41109at2759"/>
<dbReference type="AlphaFoldDB" id="A0A0G4ELJ6"/>
<dbReference type="InterPro" id="IPR001881">
    <property type="entry name" value="EGF-like_Ca-bd_dom"/>
</dbReference>